<dbReference type="GO" id="GO:0000976">
    <property type="term" value="F:transcription cis-regulatory region binding"/>
    <property type="evidence" value="ECO:0007669"/>
    <property type="project" value="TreeGrafter"/>
</dbReference>
<evidence type="ECO:0000256" key="1">
    <source>
        <dbReference type="ARBA" id="ARBA00023015"/>
    </source>
</evidence>
<feature type="domain" description="HTH tetR-type" evidence="6">
    <location>
        <begin position="18"/>
        <end position="78"/>
    </location>
</feature>
<dbReference type="PANTHER" id="PTHR30055:SF234">
    <property type="entry name" value="HTH-TYPE TRANSCRIPTIONAL REGULATOR BETI"/>
    <property type="match status" value="1"/>
</dbReference>
<dbReference type="eggNOG" id="COG1309">
    <property type="taxonomic scope" value="Bacteria"/>
</dbReference>
<evidence type="ECO:0000313" key="8">
    <source>
        <dbReference type="Proteomes" id="UP000000628"/>
    </source>
</evidence>
<dbReference type="InterPro" id="IPR001647">
    <property type="entry name" value="HTH_TetR"/>
</dbReference>
<dbReference type="AlphaFoldDB" id="C7R3M7"/>
<dbReference type="PANTHER" id="PTHR30055">
    <property type="entry name" value="HTH-TYPE TRANSCRIPTIONAL REGULATOR RUTR"/>
    <property type="match status" value="1"/>
</dbReference>
<proteinExistence type="predicted"/>
<dbReference type="GO" id="GO:0003700">
    <property type="term" value="F:DNA-binding transcription factor activity"/>
    <property type="evidence" value="ECO:0007669"/>
    <property type="project" value="TreeGrafter"/>
</dbReference>
<dbReference type="Gene3D" id="1.10.357.10">
    <property type="entry name" value="Tetracycline Repressor, domain 2"/>
    <property type="match status" value="1"/>
</dbReference>
<dbReference type="PROSITE" id="PS50977">
    <property type="entry name" value="HTH_TETR_2"/>
    <property type="match status" value="1"/>
</dbReference>
<dbReference type="Proteomes" id="UP000000628">
    <property type="component" value="Chromosome"/>
</dbReference>
<keyword evidence="2 4" id="KW-0238">DNA-binding</keyword>
<keyword evidence="1" id="KW-0805">Transcription regulation</keyword>
<dbReference type="SUPFAM" id="SSF46689">
    <property type="entry name" value="Homeodomain-like"/>
    <property type="match status" value="1"/>
</dbReference>
<evidence type="ECO:0000313" key="7">
    <source>
        <dbReference type="EMBL" id="ACV10172.1"/>
    </source>
</evidence>
<dbReference type="InterPro" id="IPR009057">
    <property type="entry name" value="Homeodomain-like_sf"/>
</dbReference>
<feature type="compositionally biased region" description="Polar residues" evidence="5">
    <location>
        <begin position="1"/>
        <end position="12"/>
    </location>
</feature>
<dbReference type="Pfam" id="PF00440">
    <property type="entry name" value="TetR_N"/>
    <property type="match status" value="1"/>
</dbReference>
<dbReference type="EMBL" id="CP001706">
    <property type="protein sequence ID" value="ACV10172.1"/>
    <property type="molecule type" value="Genomic_DNA"/>
</dbReference>
<dbReference type="OrthoDB" id="7505659at2"/>
<evidence type="ECO:0000256" key="5">
    <source>
        <dbReference type="SAM" id="MobiDB-lite"/>
    </source>
</evidence>
<sequence>MADNTPRSTSRAPRTAPDERMRDITNAARRLFATRGIARTSFTDLAREVKVARGLIYHYFPDKDAIVDAVLADYISEFVRAVEEWDAAREPGNIDKALKDCITVFRTHMRSMDPMHTELQRVENTGLYNRFLHRAVTAIVDCLELTTIEAYAARHKIEISHVRETFYVLIYGLVGLSRNNPAVGDDVLIDITRQILRLPPARLTTLEPRHTPHGEPPMPG</sequence>
<feature type="region of interest" description="Disordered" evidence="5">
    <location>
        <begin position="1"/>
        <end position="20"/>
    </location>
</feature>
<keyword evidence="3" id="KW-0804">Transcription</keyword>
<feature type="DNA-binding region" description="H-T-H motif" evidence="4">
    <location>
        <begin position="41"/>
        <end position="60"/>
    </location>
</feature>
<dbReference type="KEGG" id="jde:Jden_2540"/>
<evidence type="ECO:0000256" key="4">
    <source>
        <dbReference type="PROSITE-ProRule" id="PRU00335"/>
    </source>
</evidence>
<dbReference type="RefSeq" id="WP_015772783.1">
    <property type="nucleotide sequence ID" value="NC_013174.1"/>
</dbReference>
<dbReference type="HOGENOM" id="CLU_097458_0_0_11"/>
<keyword evidence="8" id="KW-1185">Reference proteome</keyword>
<dbReference type="InterPro" id="IPR050109">
    <property type="entry name" value="HTH-type_TetR-like_transc_reg"/>
</dbReference>
<name>C7R3M7_JONDD</name>
<accession>C7R3M7</accession>
<evidence type="ECO:0000256" key="3">
    <source>
        <dbReference type="ARBA" id="ARBA00023163"/>
    </source>
</evidence>
<dbReference type="PRINTS" id="PR00455">
    <property type="entry name" value="HTHTETR"/>
</dbReference>
<gene>
    <name evidence="7" type="ordered locus">Jden_2540</name>
</gene>
<organism evidence="7 8">
    <name type="scientific">Jonesia denitrificans (strain ATCC 14870 / DSM 20603 / BCRC 15368 / CIP 55.134 / JCM 11481 / NBRC 15587 / NCTC 10816 / Prevot 55134)</name>
    <name type="common">Listeria denitrificans</name>
    <dbReference type="NCBI Taxonomy" id="471856"/>
    <lineage>
        <taxon>Bacteria</taxon>
        <taxon>Bacillati</taxon>
        <taxon>Actinomycetota</taxon>
        <taxon>Actinomycetes</taxon>
        <taxon>Micrococcales</taxon>
        <taxon>Jonesiaceae</taxon>
        <taxon>Jonesia</taxon>
    </lineage>
</organism>
<reference evidence="7 8" key="1">
    <citation type="journal article" date="2009" name="Stand. Genomic Sci.">
        <title>Complete genome sequence of Jonesia denitrificans type strain (Prevot 55134).</title>
        <authorList>
            <person name="Pukall R."/>
            <person name="Gehrich-Schroter G."/>
            <person name="Lapidus A."/>
            <person name="Nolan M."/>
            <person name="Glavina Del Rio T."/>
            <person name="Lucas S."/>
            <person name="Chen F."/>
            <person name="Tice H."/>
            <person name="Pitluck S."/>
            <person name="Cheng J.F."/>
            <person name="Copeland A."/>
            <person name="Saunders E."/>
            <person name="Brettin T."/>
            <person name="Detter J.C."/>
            <person name="Bruce D."/>
            <person name="Goodwin L."/>
            <person name="Pati A."/>
            <person name="Ivanova N."/>
            <person name="Mavromatis K."/>
            <person name="Ovchinnikova G."/>
            <person name="Chen A."/>
            <person name="Palaniappan K."/>
            <person name="Land M."/>
            <person name="Hauser L."/>
            <person name="Chang Y.J."/>
            <person name="Jeffries C.D."/>
            <person name="Chain P."/>
            <person name="Goker M."/>
            <person name="Bristow J."/>
            <person name="Eisen J.A."/>
            <person name="Markowitz V."/>
            <person name="Hugenholtz P."/>
            <person name="Kyrpides N.C."/>
            <person name="Klenk H.P."/>
            <person name="Han C."/>
        </authorList>
    </citation>
    <scope>NUCLEOTIDE SEQUENCE [LARGE SCALE GENOMIC DNA]</scope>
    <source>
        <strain evidence="8">ATCC 14870 / DSM 20603 / BCRC 15368 / CIP 55.134 / JCM 11481 / NBRC 15587 / NCTC 10816 / Prevot 55134</strain>
    </source>
</reference>
<evidence type="ECO:0000259" key="6">
    <source>
        <dbReference type="PROSITE" id="PS50977"/>
    </source>
</evidence>
<evidence type="ECO:0000256" key="2">
    <source>
        <dbReference type="ARBA" id="ARBA00023125"/>
    </source>
</evidence>
<protein>
    <submittedName>
        <fullName evidence="7">Transcriptional regulator, TetR family</fullName>
    </submittedName>
</protein>